<organism evidence="8 9">
    <name type="scientific">Hypothenemus hampei</name>
    <name type="common">Coffee berry borer</name>
    <dbReference type="NCBI Taxonomy" id="57062"/>
    <lineage>
        <taxon>Eukaryota</taxon>
        <taxon>Metazoa</taxon>
        <taxon>Ecdysozoa</taxon>
        <taxon>Arthropoda</taxon>
        <taxon>Hexapoda</taxon>
        <taxon>Insecta</taxon>
        <taxon>Pterygota</taxon>
        <taxon>Neoptera</taxon>
        <taxon>Endopterygota</taxon>
        <taxon>Coleoptera</taxon>
        <taxon>Polyphaga</taxon>
        <taxon>Cucujiformia</taxon>
        <taxon>Curculionidae</taxon>
        <taxon>Scolytinae</taxon>
        <taxon>Hypothenemus</taxon>
    </lineage>
</organism>
<dbReference type="InterPro" id="IPR039937">
    <property type="entry name" value="SNX20/SNX21"/>
</dbReference>
<keyword evidence="3" id="KW-0967">Endosome</keyword>
<keyword evidence="5" id="KW-0446">Lipid-binding</keyword>
<accession>A0ABD1EQT7</accession>
<evidence type="ECO:0000256" key="6">
    <source>
        <dbReference type="ARBA" id="ARBA00023136"/>
    </source>
</evidence>
<keyword evidence="6" id="KW-0472">Membrane</keyword>
<dbReference type="InterPro" id="IPR036871">
    <property type="entry name" value="PX_dom_sf"/>
</dbReference>
<evidence type="ECO:0000259" key="7">
    <source>
        <dbReference type="PROSITE" id="PS50195"/>
    </source>
</evidence>
<dbReference type="PANTHER" id="PTHR20939:SF11">
    <property type="entry name" value="LD12265P"/>
    <property type="match status" value="1"/>
</dbReference>
<dbReference type="SUPFAM" id="SSF64268">
    <property type="entry name" value="PX domain"/>
    <property type="match status" value="1"/>
</dbReference>
<dbReference type="Proteomes" id="UP001566132">
    <property type="component" value="Unassembled WGS sequence"/>
</dbReference>
<reference evidence="8 9" key="1">
    <citation type="submission" date="2024-05" db="EMBL/GenBank/DDBJ databases">
        <title>Genetic variation in Jamaican populations of the coffee berry borer (Hypothenemus hampei).</title>
        <authorList>
            <person name="Errbii M."/>
            <person name="Myrie A."/>
        </authorList>
    </citation>
    <scope>NUCLEOTIDE SEQUENCE [LARGE SCALE GENOMIC DNA]</scope>
    <source>
        <strain evidence="8">JA-Hopewell-2020-01-JO</strain>
        <tissue evidence="8">Whole body</tissue>
    </source>
</reference>
<dbReference type="EMBL" id="JBDJPC010000005">
    <property type="protein sequence ID" value="KAL1500963.1"/>
    <property type="molecule type" value="Genomic_DNA"/>
</dbReference>
<keyword evidence="4" id="KW-0653">Protein transport</keyword>
<dbReference type="PROSITE" id="PS50195">
    <property type="entry name" value="PX"/>
    <property type="match status" value="1"/>
</dbReference>
<comment type="caution">
    <text evidence="8">The sequence shown here is derived from an EMBL/GenBank/DDBJ whole genome shotgun (WGS) entry which is preliminary data.</text>
</comment>
<evidence type="ECO:0000313" key="8">
    <source>
        <dbReference type="EMBL" id="KAL1500963.1"/>
    </source>
</evidence>
<feature type="domain" description="PX" evidence="7">
    <location>
        <begin position="10"/>
        <end position="128"/>
    </location>
</feature>
<evidence type="ECO:0000313" key="9">
    <source>
        <dbReference type="Proteomes" id="UP001566132"/>
    </source>
</evidence>
<proteinExistence type="predicted"/>
<dbReference type="AlphaFoldDB" id="A0ABD1EQT7"/>
<evidence type="ECO:0000256" key="4">
    <source>
        <dbReference type="ARBA" id="ARBA00022927"/>
    </source>
</evidence>
<dbReference type="InterPro" id="IPR001683">
    <property type="entry name" value="PX_dom"/>
</dbReference>
<dbReference type="PANTHER" id="PTHR20939">
    <property type="entry name" value="SORTING NEXIN 20, 21"/>
    <property type="match status" value="1"/>
</dbReference>
<comment type="subcellular location">
    <subcellularLocation>
        <location evidence="1">Early endosome membrane</location>
        <topology evidence="1">Peripheral membrane protein</topology>
        <orientation evidence="1">Cytoplasmic side</orientation>
    </subcellularLocation>
</comment>
<keyword evidence="2" id="KW-0813">Transport</keyword>
<dbReference type="GO" id="GO:0015031">
    <property type="term" value="P:protein transport"/>
    <property type="evidence" value="ECO:0007669"/>
    <property type="project" value="UniProtKB-KW"/>
</dbReference>
<evidence type="ECO:0000256" key="1">
    <source>
        <dbReference type="ARBA" id="ARBA00004469"/>
    </source>
</evidence>
<evidence type="ECO:0000256" key="3">
    <source>
        <dbReference type="ARBA" id="ARBA00022753"/>
    </source>
</evidence>
<sequence>MTQIMNSDKQGLNFEITSARISEETQKRHVIYTLQIRYVSGVDDLTPSVIERRYTQFQSLFDSLKRDFPSEMTDVAFPKKVLTGNFDNELISARSTAFEKVLRRIALESKLRTSKAMQKFLQEPELNEAKILFDEKRYDVAFEKFLSMFRLLNKIFSDRSPAVLMVLCRLIACCFESPILSNSVKWADLGLYRFDGVSDSDLLELYLPLLHASIKIYEANNKDAESLKSQLNTFQKQGMKDPGKSLLEVLNEVEAKLL</sequence>
<dbReference type="GO" id="GO:0031901">
    <property type="term" value="C:early endosome membrane"/>
    <property type="evidence" value="ECO:0007669"/>
    <property type="project" value="UniProtKB-SubCell"/>
</dbReference>
<protein>
    <recommendedName>
        <fullName evidence="7">PX domain-containing protein</fullName>
    </recommendedName>
</protein>
<dbReference type="GO" id="GO:0008289">
    <property type="term" value="F:lipid binding"/>
    <property type="evidence" value="ECO:0007669"/>
    <property type="project" value="UniProtKB-KW"/>
</dbReference>
<evidence type="ECO:0000256" key="5">
    <source>
        <dbReference type="ARBA" id="ARBA00023121"/>
    </source>
</evidence>
<dbReference type="SMART" id="SM00312">
    <property type="entry name" value="PX"/>
    <property type="match status" value="1"/>
</dbReference>
<dbReference type="Pfam" id="PF00787">
    <property type="entry name" value="PX"/>
    <property type="match status" value="1"/>
</dbReference>
<gene>
    <name evidence="8" type="ORF">ABEB36_006373</name>
</gene>
<evidence type="ECO:0000256" key="2">
    <source>
        <dbReference type="ARBA" id="ARBA00022448"/>
    </source>
</evidence>
<dbReference type="Gene3D" id="3.30.1520.10">
    <property type="entry name" value="Phox-like domain"/>
    <property type="match status" value="1"/>
</dbReference>
<name>A0ABD1EQT7_HYPHA</name>
<keyword evidence="9" id="KW-1185">Reference proteome</keyword>